<feature type="region of interest" description="Disordered" evidence="1">
    <location>
        <begin position="197"/>
        <end position="257"/>
    </location>
</feature>
<gene>
    <name evidence="2" type="ORF">V1478_004977</name>
</gene>
<reference evidence="2 3" key="1">
    <citation type="journal article" date="2024" name="Ann. Entomol. Soc. Am.">
        <title>Genomic analyses of the southern and eastern yellowjacket wasps (Hymenoptera: Vespidae) reveal evolutionary signatures of social life.</title>
        <authorList>
            <person name="Catto M.A."/>
            <person name="Caine P.B."/>
            <person name="Orr S.E."/>
            <person name="Hunt B.G."/>
            <person name="Goodisman M.A.D."/>
        </authorList>
    </citation>
    <scope>NUCLEOTIDE SEQUENCE [LARGE SCALE GENOMIC DNA]</scope>
    <source>
        <strain evidence="2">233</strain>
        <tissue evidence="2">Head and thorax</tissue>
    </source>
</reference>
<sequence>MKTELSRIGTSVSDITTHVPYYRIYPNDRWCSVCSTLEGTIRNANWPSAIIPFDSNESRSLTLSPKGSKSNDPWCGDMLAGSIVLARSWRSYMGQCVSRKAGAVIAASGHHDSPSYRIMEKSAKIQMDYRCATGTRYDDDVLENEKGLFGATANDNKGASKRGAPCTRGTAMSFGFRRRPTTGIPIPITNYTTDLTLLHPRSKSAGPEQTRRRDDDVNYQVVQNSSSGRSTPRLAPPKKEATGVSTRTNRFGYRQAQGRYTNKVGDICNSHTVSHYNQERFQQHQQQHHQHHHHQQQQQQQQQHHHQQQQQQQHQQYDSHVPKQQNRVVQVYNVATGSKLRPPSAHNSGNNNATNSDVNRRVSGIPESVTRYTLHASHLPLPQYAVRMNDTNSKTAKTVANQSRKISTGSKSSASSKEGSGTEDSGVSSHQSCPGESERAEGYDYLDGSATGRRAFGRARNLKMVVSGKSFDVRDVGDDDSTVTEISVIPLPKCFASPNLNTGLVRERATQYQRIVNKDNRYTSSITSMSTTSSEGYDEGLGEEKVYKDRSRTEKIPSIKSDFSLPSSDDPEYGHGEAMADEYSLSSSDECQRSNSNSTQHIKTISDAAKNGNLPKSTLRSVLLTIEDPAFAAAAATSTALIDDETSPVDSLFDSPTASITQSDDKVSKKECIMERSGNTIDDDSPGTPTNASNSLSLSEGKEYFDDEIADQPGLIFDDNSVVAVENQSVAINQVVTENSHTLVESITKSNIQPGKNSGISPLHGKRISRAGSVDTLSPCESIASDDLMLDYERSDASSTEDTHNRLDSNPALHELDDATILSELEQQGEEVMRQWTSLLGTAQPMQQQTANSNTVNNNINNSTSNNNNHSSTESGALVKRVKQLQIPDEDCAVPSTRIRENDIGGGTSNGNCEDGRDSGLSSECSTPTGGSPPPRQPKSSDNVITTTATSTTATTTTTTTTTPTVLVPVSRAKSEYGRITNGRNSRLLRSRSGAESPRSLDSVRSRQIPSPLRTPRSIPSPSFDSNDDTTIRIDRATFQYMFQDIVSLKTMLLKLKRVLQEPEALNPFDNTVKNGLFYTLNEGGTADVSTSPGSGGSSIADELTDLRRQVVYLQGQVEDRDRTIQILQFQMTKLKASNGTDMESNTPSANFSKSLLVDMCNAATQTEKIRPVSAGPSLLQSLPQDSTIGPLVSWSDSWNCQRPSSLGELNHFRNLHRSTDNSQHVLRQRQSQSQIVKTNARRNIIRKSLEQENS</sequence>
<feature type="compositionally biased region" description="Basic and acidic residues" evidence="1">
    <location>
        <begin position="542"/>
        <end position="557"/>
    </location>
</feature>
<proteinExistence type="predicted"/>
<feature type="region of interest" description="Disordered" evidence="1">
    <location>
        <begin position="338"/>
        <end position="361"/>
    </location>
</feature>
<feature type="region of interest" description="Disordered" evidence="1">
    <location>
        <begin position="526"/>
        <end position="583"/>
    </location>
</feature>
<feature type="compositionally biased region" description="Polar residues" evidence="1">
    <location>
        <begin position="220"/>
        <end position="230"/>
    </location>
</feature>
<feature type="compositionally biased region" description="Basic residues" evidence="1">
    <location>
        <begin position="286"/>
        <end position="295"/>
    </location>
</feature>
<feature type="region of interest" description="Disordered" evidence="1">
    <location>
        <begin position="155"/>
        <end position="178"/>
    </location>
</feature>
<feature type="compositionally biased region" description="Polar residues" evidence="1">
    <location>
        <begin position="920"/>
        <end position="930"/>
    </location>
</feature>
<dbReference type="Proteomes" id="UP001607302">
    <property type="component" value="Unassembled WGS sequence"/>
</dbReference>
<feature type="compositionally biased region" description="Polar residues" evidence="1">
    <location>
        <begin position="345"/>
        <end position="357"/>
    </location>
</feature>
<organism evidence="2 3">
    <name type="scientific">Vespula squamosa</name>
    <name type="common">Southern yellow jacket</name>
    <name type="synonym">Wasp</name>
    <dbReference type="NCBI Taxonomy" id="30214"/>
    <lineage>
        <taxon>Eukaryota</taxon>
        <taxon>Metazoa</taxon>
        <taxon>Ecdysozoa</taxon>
        <taxon>Arthropoda</taxon>
        <taxon>Hexapoda</taxon>
        <taxon>Insecta</taxon>
        <taxon>Pterygota</taxon>
        <taxon>Neoptera</taxon>
        <taxon>Endopterygota</taxon>
        <taxon>Hymenoptera</taxon>
        <taxon>Apocrita</taxon>
        <taxon>Aculeata</taxon>
        <taxon>Vespoidea</taxon>
        <taxon>Vespidae</taxon>
        <taxon>Vespinae</taxon>
        <taxon>Vespula</taxon>
    </lineage>
</organism>
<dbReference type="AlphaFoldDB" id="A0ABD2BF98"/>
<feature type="compositionally biased region" description="Low complexity" evidence="1">
    <location>
        <begin position="982"/>
        <end position="994"/>
    </location>
</feature>
<evidence type="ECO:0000256" key="1">
    <source>
        <dbReference type="SAM" id="MobiDB-lite"/>
    </source>
</evidence>
<accession>A0ABD2BF98</accession>
<feature type="region of interest" description="Disordered" evidence="1">
    <location>
        <begin position="977"/>
        <end position="1029"/>
    </location>
</feature>
<name>A0ABD2BF98_VESSQ</name>
<evidence type="ECO:0000313" key="2">
    <source>
        <dbReference type="EMBL" id="KAL2731432.1"/>
    </source>
</evidence>
<feature type="region of interest" description="Disordered" evidence="1">
    <location>
        <begin position="394"/>
        <end position="448"/>
    </location>
</feature>
<feature type="compositionally biased region" description="Low complexity" evidence="1">
    <location>
        <begin position="296"/>
        <end position="316"/>
    </location>
</feature>
<feature type="region of interest" description="Disordered" evidence="1">
    <location>
        <begin position="889"/>
        <end position="943"/>
    </location>
</feature>
<feature type="compositionally biased region" description="Low complexity" evidence="1">
    <location>
        <begin position="852"/>
        <end position="875"/>
    </location>
</feature>
<protein>
    <submittedName>
        <fullName evidence="2">Mediator of RNA polymerase II transcription subunit 26 isoform X10</fullName>
    </submittedName>
</protein>
<comment type="caution">
    <text evidence="2">The sequence shown here is derived from an EMBL/GenBank/DDBJ whole genome shotgun (WGS) entry which is preliminary data.</text>
</comment>
<feature type="compositionally biased region" description="Low complexity" evidence="1">
    <location>
        <begin position="403"/>
        <end position="419"/>
    </location>
</feature>
<dbReference type="EMBL" id="JAUDFV010000105">
    <property type="protein sequence ID" value="KAL2731432.1"/>
    <property type="molecule type" value="Genomic_DNA"/>
</dbReference>
<feature type="compositionally biased region" description="Polar residues" evidence="1">
    <location>
        <begin position="687"/>
        <end position="696"/>
    </location>
</feature>
<keyword evidence="3" id="KW-1185">Reference proteome</keyword>
<feature type="region of interest" description="Disordered" evidence="1">
    <location>
        <begin position="677"/>
        <end position="696"/>
    </location>
</feature>
<feature type="region of interest" description="Disordered" evidence="1">
    <location>
        <begin position="280"/>
        <end position="321"/>
    </location>
</feature>
<feature type="compositionally biased region" description="Polar residues" evidence="1">
    <location>
        <begin position="422"/>
        <end position="434"/>
    </location>
</feature>
<feature type="region of interest" description="Disordered" evidence="1">
    <location>
        <begin position="844"/>
        <end position="876"/>
    </location>
</feature>
<evidence type="ECO:0000313" key="3">
    <source>
        <dbReference type="Proteomes" id="UP001607302"/>
    </source>
</evidence>